<evidence type="ECO:0000313" key="11">
    <source>
        <dbReference type="EMBL" id="SFI69272.1"/>
    </source>
</evidence>
<dbReference type="AlphaFoldDB" id="A0A1I3K9V3"/>
<feature type="active site" description="Proton donor/acceptor" evidence="7">
    <location>
        <position position="489"/>
    </location>
</feature>
<proteinExistence type="inferred from homology"/>
<accession>A0A1I3K9V3</accession>
<dbReference type="Gene3D" id="2.40.440.10">
    <property type="entry name" value="L,D-transpeptidase catalytic domain-like"/>
    <property type="match status" value="1"/>
</dbReference>
<name>A0A1I3K9V3_9RHOB</name>
<evidence type="ECO:0000313" key="12">
    <source>
        <dbReference type="Proteomes" id="UP000199377"/>
    </source>
</evidence>
<dbReference type="Proteomes" id="UP000199377">
    <property type="component" value="Unassembled WGS sequence"/>
</dbReference>
<evidence type="ECO:0000256" key="8">
    <source>
        <dbReference type="SAM" id="MobiDB-lite"/>
    </source>
</evidence>
<evidence type="ECO:0000256" key="7">
    <source>
        <dbReference type="PROSITE-ProRule" id="PRU01373"/>
    </source>
</evidence>
<evidence type="ECO:0000256" key="6">
    <source>
        <dbReference type="ARBA" id="ARBA00023316"/>
    </source>
</evidence>
<dbReference type="GO" id="GO:0009252">
    <property type="term" value="P:peptidoglycan biosynthetic process"/>
    <property type="evidence" value="ECO:0007669"/>
    <property type="project" value="UniProtKB-UniPathway"/>
</dbReference>
<evidence type="ECO:0000256" key="9">
    <source>
        <dbReference type="SAM" id="SignalP"/>
    </source>
</evidence>
<evidence type="ECO:0000256" key="4">
    <source>
        <dbReference type="ARBA" id="ARBA00022960"/>
    </source>
</evidence>
<keyword evidence="6 7" id="KW-0961">Cell wall biogenesis/degradation</keyword>
<dbReference type="SUPFAM" id="SSF141523">
    <property type="entry name" value="L,D-transpeptidase catalytic domain-like"/>
    <property type="match status" value="1"/>
</dbReference>
<sequence>MSFKFHIAAAFALGGLASGATALTAGPAAAQTAGLASAPSAPGASSPASDVPTTPAPAATATSSPASGAASVSLLAPSAPAAVSPATPVQAAILRAAAGDEAVLAWYQSRQGRPAWNVAGGSMDAQALLARLDAAESHALPAAAYSPAALRARAQQTPDGQDHPEDVAQLELDLTRALLRYAGDMAAGALKPSRVDSEIHVFPERPETTAILAGAAASPELGAWLDALAPRDPGYAPLREVYARLQKEAEAGGWRATLSEGGTLRVGDAGPRVTQLRARLAELGEHAPASAQPELYDAGLEQAVMGFQRRHGLNDDGIAGARTFAALGADVGFRIRQVAVNLERMRWAPDDLGRKYIVVNQPDYRMRLYEDGKLIHETRVVIGQKRHRTPEFIDMMDHMVINPSWNVPRSIATNEILPALRKDPDYLAKQNMQLIATDGGPVPADPAFHDWEQYSKGYFPYRVKQAPGDHNALGKVKFMFPNQFSIYLHDTPSKSLFKRDARAFSHGCVRVENPFELAYILLAPQYDDPQAAFHSILDSGRERWVNLDEPVRVNLTYRTAWVDETGSAQFREDVYGRDEAVWAALEEKGLAPAL</sequence>
<keyword evidence="12" id="KW-1185">Reference proteome</keyword>
<dbReference type="PANTHER" id="PTHR41533">
    <property type="entry name" value="L,D-TRANSPEPTIDASE HI_1667-RELATED"/>
    <property type="match status" value="1"/>
</dbReference>
<feature type="region of interest" description="Disordered" evidence="8">
    <location>
        <begin position="35"/>
        <end position="63"/>
    </location>
</feature>
<dbReference type="PANTHER" id="PTHR41533:SF2">
    <property type="entry name" value="BLR7131 PROTEIN"/>
    <property type="match status" value="1"/>
</dbReference>
<comment type="similarity">
    <text evidence="2">Belongs to the YkuD family.</text>
</comment>
<dbReference type="Gene3D" id="1.10.101.10">
    <property type="entry name" value="PGBD-like superfamily/PGBD"/>
    <property type="match status" value="1"/>
</dbReference>
<dbReference type="InterPro" id="IPR036365">
    <property type="entry name" value="PGBD-like_sf"/>
</dbReference>
<evidence type="ECO:0000256" key="1">
    <source>
        <dbReference type="ARBA" id="ARBA00004752"/>
    </source>
</evidence>
<reference evidence="11 12" key="1">
    <citation type="submission" date="2016-10" db="EMBL/GenBank/DDBJ databases">
        <authorList>
            <person name="de Groot N.N."/>
        </authorList>
    </citation>
    <scope>NUCLEOTIDE SEQUENCE [LARGE SCALE GENOMIC DNA]</scope>
    <source>
        <strain evidence="11 12">CGMCC 1.11030</strain>
    </source>
</reference>
<evidence type="ECO:0000256" key="5">
    <source>
        <dbReference type="ARBA" id="ARBA00022984"/>
    </source>
</evidence>
<dbReference type="GO" id="GO:0071555">
    <property type="term" value="P:cell wall organization"/>
    <property type="evidence" value="ECO:0007669"/>
    <property type="project" value="UniProtKB-UniRule"/>
</dbReference>
<dbReference type="SUPFAM" id="SSF47090">
    <property type="entry name" value="PGBD-like"/>
    <property type="match status" value="1"/>
</dbReference>
<dbReference type="InterPro" id="IPR038063">
    <property type="entry name" value="Transpep_catalytic_dom"/>
</dbReference>
<comment type="pathway">
    <text evidence="1 7">Cell wall biogenesis; peptidoglycan biosynthesis.</text>
</comment>
<dbReference type="GO" id="GO:0004180">
    <property type="term" value="F:carboxypeptidase activity"/>
    <property type="evidence" value="ECO:0007669"/>
    <property type="project" value="UniProtKB-ARBA"/>
</dbReference>
<dbReference type="GO" id="GO:0016740">
    <property type="term" value="F:transferase activity"/>
    <property type="evidence" value="ECO:0007669"/>
    <property type="project" value="UniProtKB-KW"/>
</dbReference>
<keyword evidence="5 7" id="KW-0573">Peptidoglycan synthesis</keyword>
<feature type="domain" description="L,D-TPase catalytic" evidence="10">
    <location>
        <begin position="355"/>
        <end position="533"/>
    </location>
</feature>
<gene>
    <name evidence="11" type="ORF">SAMN05216258_108359</name>
</gene>
<keyword evidence="4 7" id="KW-0133">Cell shape</keyword>
<dbReference type="InterPro" id="IPR045380">
    <property type="entry name" value="LD_TPept_scaffold_dom"/>
</dbReference>
<evidence type="ECO:0000256" key="2">
    <source>
        <dbReference type="ARBA" id="ARBA00005992"/>
    </source>
</evidence>
<keyword evidence="9" id="KW-0732">Signal</keyword>
<organism evidence="11 12">
    <name type="scientific">Albimonas pacifica</name>
    <dbReference type="NCBI Taxonomy" id="1114924"/>
    <lineage>
        <taxon>Bacteria</taxon>
        <taxon>Pseudomonadati</taxon>
        <taxon>Pseudomonadota</taxon>
        <taxon>Alphaproteobacteria</taxon>
        <taxon>Rhodobacterales</taxon>
        <taxon>Paracoccaceae</taxon>
        <taxon>Albimonas</taxon>
    </lineage>
</organism>
<keyword evidence="3" id="KW-0808">Transferase</keyword>
<dbReference type="InterPro" id="IPR002477">
    <property type="entry name" value="Peptidoglycan-bd-like"/>
</dbReference>
<dbReference type="InterPro" id="IPR005490">
    <property type="entry name" value="LD_TPept_cat_dom"/>
</dbReference>
<dbReference type="GO" id="GO:0008360">
    <property type="term" value="P:regulation of cell shape"/>
    <property type="evidence" value="ECO:0007669"/>
    <property type="project" value="UniProtKB-UniRule"/>
</dbReference>
<dbReference type="InterPro" id="IPR036366">
    <property type="entry name" value="PGBDSf"/>
</dbReference>
<dbReference type="STRING" id="1114924.SAMN05216258_108359"/>
<dbReference type="InterPro" id="IPR052905">
    <property type="entry name" value="LD-transpeptidase_YkuD-like"/>
</dbReference>
<feature type="chain" id="PRO_5011464399" evidence="9">
    <location>
        <begin position="23"/>
        <end position="594"/>
    </location>
</feature>
<dbReference type="CDD" id="cd16913">
    <property type="entry name" value="YkuD_like"/>
    <property type="match status" value="1"/>
</dbReference>
<evidence type="ECO:0000256" key="3">
    <source>
        <dbReference type="ARBA" id="ARBA00022679"/>
    </source>
</evidence>
<dbReference type="Pfam" id="PF01471">
    <property type="entry name" value="PG_binding_1"/>
    <property type="match status" value="1"/>
</dbReference>
<dbReference type="OrthoDB" id="9778545at2"/>
<dbReference type="Pfam" id="PF03734">
    <property type="entry name" value="YkuD"/>
    <property type="match status" value="1"/>
</dbReference>
<dbReference type="UniPathway" id="UPA00219"/>
<feature type="active site" description="Nucleophile" evidence="7">
    <location>
        <position position="508"/>
    </location>
</feature>
<evidence type="ECO:0000259" key="10">
    <source>
        <dbReference type="PROSITE" id="PS52029"/>
    </source>
</evidence>
<dbReference type="EMBL" id="FOQH01000008">
    <property type="protein sequence ID" value="SFI69272.1"/>
    <property type="molecule type" value="Genomic_DNA"/>
</dbReference>
<protein>
    <submittedName>
        <fullName evidence="11">Murein L,D-transpeptidase YcbB/YkuD</fullName>
    </submittedName>
</protein>
<dbReference type="PROSITE" id="PS52029">
    <property type="entry name" value="LD_TPASE"/>
    <property type="match status" value="1"/>
</dbReference>
<feature type="signal peptide" evidence="9">
    <location>
        <begin position="1"/>
        <end position="22"/>
    </location>
</feature>
<dbReference type="Pfam" id="PF20142">
    <property type="entry name" value="Scaffold"/>
    <property type="match status" value="1"/>
</dbReference>
<dbReference type="RefSeq" id="WP_092862198.1">
    <property type="nucleotide sequence ID" value="NZ_FOQH01000008.1"/>
</dbReference>